<sequence length="92" mass="10558">LLGLSFLGMSVYEWTHLFHEGFTFDTNVFSTSFFSITGFHGAHVVVGLSIFIAMFVPALMGKVNKGFVKSGSLYWHFVDIIWFFVVSQVYYW</sequence>
<keyword evidence="4 7" id="KW-0812">Transmembrane</keyword>
<comment type="subcellular location">
    <subcellularLocation>
        <location evidence="1 7">Cell membrane</location>
        <topology evidence="1 7">Multi-pass membrane protein</topology>
    </subcellularLocation>
</comment>
<feature type="non-terminal residue" evidence="10">
    <location>
        <position position="1"/>
    </location>
</feature>
<evidence type="ECO:0000256" key="8">
    <source>
        <dbReference type="SAM" id="Phobius"/>
    </source>
</evidence>
<dbReference type="InterPro" id="IPR000298">
    <property type="entry name" value="Cyt_c_oxidase-like_su3"/>
</dbReference>
<evidence type="ECO:0000256" key="1">
    <source>
        <dbReference type="ARBA" id="ARBA00004651"/>
    </source>
</evidence>
<evidence type="ECO:0000256" key="6">
    <source>
        <dbReference type="ARBA" id="ARBA00023136"/>
    </source>
</evidence>
<evidence type="ECO:0000256" key="3">
    <source>
        <dbReference type="ARBA" id="ARBA00022475"/>
    </source>
</evidence>
<dbReference type="GO" id="GO:0005886">
    <property type="term" value="C:plasma membrane"/>
    <property type="evidence" value="ECO:0007669"/>
    <property type="project" value="UniProtKB-SubCell"/>
</dbReference>
<dbReference type="GO" id="GO:0019646">
    <property type="term" value="P:aerobic electron transport chain"/>
    <property type="evidence" value="ECO:0007669"/>
    <property type="project" value="InterPro"/>
</dbReference>
<dbReference type="Proteomes" id="UP000076962">
    <property type="component" value="Unassembled WGS sequence"/>
</dbReference>
<dbReference type="InterPro" id="IPR024791">
    <property type="entry name" value="Cyt_c/ubiquinol_Oxase_su3"/>
</dbReference>
<dbReference type="Gene3D" id="1.20.120.80">
    <property type="entry name" value="Cytochrome c oxidase, subunit III, four-helix bundle"/>
    <property type="match status" value="1"/>
</dbReference>
<evidence type="ECO:0000259" key="9">
    <source>
        <dbReference type="PROSITE" id="PS50253"/>
    </source>
</evidence>
<dbReference type="PANTHER" id="PTHR11403">
    <property type="entry name" value="CYTOCHROME C OXIDASE SUBUNIT III"/>
    <property type="match status" value="1"/>
</dbReference>
<feature type="transmembrane region" description="Helical" evidence="8">
    <location>
        <begin position="39"/>
        <end position="61"/>
    </location>
</feature>
<keyword evidence="6 8" id="KW-0472">Membrane</keyword>
<keyword evidence="5 8" id="KW-1133">Transmembrane helix</keyword>
<name>A0A176S2W4_9GAMM</name>
<evidence type="ECO:0000256" key="2">
    <source>
        <dbReference type="ARBA" id="ARBA00010581"/>
    </source>
</evidence>
<feature type="transmembrane region" description="Helical" evidence="8">
    <location>
        <begin position="73"/>
        <end position="91"/>
    </location>
</feature>
<evidence type="ECO:0000256" key="5">
    <source>
        <dbReference type="ARBA" id="ARBA00022989"/>
    </source>
</evidence>
<dbReference type="Pfam" id="PF00510">
    <property type="entry name" value="COX3"/>
    <property type="match status" value="1"/>
</dbReference>
<dbReference type="GO" id="GO:0004129">
    <property type="term" value="F:cytochrome-c oxidase activity"/>
    <property type="evidence" value="ECO:0007669"/>
    <property type="project" value="InterPro"/>
</dbReference>
<protein>
    <submittedName>
        <fullName evidence="10">Cytochrome c oxidase aa3, subunit III</fullName>
    </submittedName>
</protein>
<comment type="similarity">
    <text evidence="2 7">Belongs to the cytochrome c oxidase subunit 3 family.</text>
</comment>
<keyword evidence="11" id="KW-1185">Reference proteome</keyword>
<dbReference type="AlphaFoldDB" id="A0A176S2W4"/>
<gene>
    <name evidence="10" type="ORF">THIOM_001795</name>
</gene>
<comment type="caution">
    <text evidence="10">The sequence shown here is derived from an EMBL/GenBank/DDBJ whole genome shotgun (WGS) entry which is preliminary data.</text>
</comment>
<dbReference type="PROSITE" id="PS50253">
    <property type="entry name" value="COX3"/>
    <property type="match status" value="1"/>
</dbReference>
<keyword evidence="3" id="KW-1003">Cell membrane</keyword>
<organism evidence="10 11">
    <name type="scientific">Candidatus Thiomargarita nelsonii</name>
    <dbReference type="NCBI Taxonomy" id="1003181"/>
    <lineage>
        <taxon>Bacteria</taxon>
        <taxon>Pseudomonadati</taxon>
        <taxon>Pseudomonadota</taxon>
        <taxon>Gammaproteobacteria</taxon>
        <taxon>Thiotrichales</taxon>
        <taxon>Thiotrichaceae</taxon>
        <taxon>Thiomargarita</taxon>
    </lineage>
</organism>
<evidence type="ECO:0000256" key="7">
    <source>
        <dbReference type="RuleBase" id="RU003376"/>
    </source>
</evidence>
<dbReference type="InterPro" id="IPR013833">
    <property type="entry name" value="Cyt_c_oxidase_su3_a-hlx"/>
</dbReference>
<accession>A0A176S2W4</accession>
<dbReference type="EMBL" id="LUTY01000970">
    <property type="protein sequence ID" value="OAD22403.1"/>
    <property type="molecule type" value="Genomic_DNA"/>
</dbReference>
<dbReference type="SUPFAM" id="SSF81452">
    <property type="entry name" value="Cytochrome c oxidase subunit III-like"/>
    <property type="match status" value="1"/>
</dbReference>
<dbReference type="InterPro" id="IPR035973">
    <property type="entry name" value="Cyt_c_oxidase_su3-like_sf"/>
</dbReference>
<evidence type="ECO:0000313" key="10">
    <source>
        <dbReference type="EMBL" id="OAD22403.1"/>
    </source>
</evidence>
<proteinExistence type="inferred from homology"/>
<feature type="domain" description="Heme-copper oxidase subunit III family profile" evidence="9">
    <location>
        <begin position="1"/>
        <end position="92"/>
    </location>
</feature>
<reference evidence="10 11" key="1">
    <citation type="submission" date="2016-05" db="EMBL/GenBank/DDBJ databases">
        <title>Single-cell genome of chain-forming Candidatus Thiomargarita nelsonii and comparison to other large sulfur-oxidizing bacteria.</title>
        <authorList>
            <person name="Winkel M."/>
            <person name="Salman V."/>
            <person name="Woyke T."/>
            <person name="Schulz-Vogt H."/>
            <person name="Richter M."/>
            <person name="Flood B."/>
            <person name="Bailey J."/>
            <person name="Amann R."/>
            <person name="Mussmann M."/>
        </authorList>
    </citation>
    <scope>NUCLEOTIDE SEQUENCE [LARGE SCALE GENOMIC DNA]</scope>
    <source>
        <strain evidence="10 11">THI036</strain>
    </source>
</reference>
<evidence type="ECO:0000256" key="4">
    <source>
        <dbReference type="ARBA" id="ARBA00022692"/>
    </source>
</evidence>
<dbReference type="PANTHER" id="PTHR11403:SF2">
    <property type="entry name" value="CYTOCHROME BO(3) UBIQUINOL OXIDASE SUBUNIT 3"/>
    <property type="match status" value="1"/>
</dbReference>
<evidence type="ECO:0000313" key="11">
    <source>
        <dbReference type="Proteomes" id="UP000076962"/>
    </source>
</evidence>